<dbReference type="PROSITE" id="PS51318">
    <property type="entry name" value="TAT"/>
    <property type="match status" value="1"/>
</dbReference>
<proteinExistence type="predicted"/>
<dbReference type="Gene3D" id="3.40.50.720">
    <property type="entry name" value="NAD(P)-binding Rossmann-like Domain"/>
    <property type="match status" value="1"/>
</dbReference>
<dbReference type="PANTHER" id="PTHR43249:SF1">
    <property type="entry name" value="D-GLUCOSIDE 3-DEHYDROGENASE"/>
    <property type="match status" value="1"/>
</dbReference>
<dbReference type="InterPro" id="IPR000683">
    <property type="entry name" value="Gfo/Idh/MocA-like_OxRdtase_N"/>
</dbReference>
<dbReference type="Pfam" id="PF01408">
    <property type="entry name" value="GFO_IDH_MocA"/>
    <property type="match status" value="1"/>
</dbReference>
<evidence type="ECO:0000313" key="4">
    <source>
        <dbReference type="Proteomes" id="UP000480178"/>
    </source>
</evidence>
<dbReference type="SUPFAM" id="SSF51735">
    <property type="entry name" value="NAD(P)-binding Rossmann-fold domains"/>
    <property type="match status" value="1"/>
</dbReference>
<organism evidence="3 4">
    <name type="scientific">Rhodocytophaga rosea</name>
    <dbReference type="NCBI Taxonomy" id="2704465"/>
    <lineage>
        <taxon>Bacteria</taxon>
        <taxon>Pseudomonadati</taxon>
        <taxon>Bacteroidota</taxon>
        <taxon>Cytophagia</taxon>
        <taxon>Cytophagales</taxon>
        <taxon>Rhodocytophagaceae</taxon>
        <taxon>Rhodocytophaga</taxon>
    </lineage>
</organism>
<dbReference type="GO" id="GO:0000166">
    <property type="term" value="F:nucleotide binding"/>
    <property type="evidence" value="ECO:0007669"/>
    <property type="project" value="InterPro"/>
</dbReference>
<evidence type="ECO:0000313" key="3">
    <source>
        <dbReference type="EMBL" id="QHT71215.1"/>
    </source>
</evidence>
<dbReference type="Pfam" id="PF02894">
    <property type="entry name" value="GFO_IDH_MocA_C"/>
    <property type="match status" value="1"/>
</dbReference>
<keyword evidence="4" id="KW-1185">Reference proteome</keyword>
<protein>
    <submittedName>
        <fullName evidence="3">Gfo/Idh/MocA family oxidoreductase</fullName>
    </submittedName>
</protein>
<sequence>MYQSIYSPSRRGFIKQASYSLGIAGIGGAAANPVFASQSLGMPSESVFPPEKKAGWAIVGLGKYATEQIMPAFAECKKSKLVALVSGTPDKAKKLADQYGVNSKNIYNYQNYDSIKNNPEVDIIYIILPNSLHAEYTIRGAQAGKHMISEKPMATSVKDAQAMIDACKKAGKKLMIGYRAQYEPFNLKVIEMVRSNALGQLKMITSDHGRILKPEEKADQWRMKKDLAGGGSLMDIGIYSLNAARYLTGEEPVEITAMMHSTPNDPRFKEVEENMTFLLRFPSGVIAQCNSSYSYQEVKRYRVFGSEAWLDLDPATDYYRHTLHIGKKESKEQILLKEGNQFASQLDHFSECVLENKEPKTPGEEGLQDLKLMMAIYEAAASKEKVKV</sequence>
<dbReference type="PRINTS" id="PR01775">
    <property type="entry name" value="GLFROXRDTASE"/>
</dbReference>
<dbReference type="NCBIfam" id="TIGR01409">
    <property type="entry name" value="TAT_signal_seq"/>
    <property type="match status" value="1"/>
</dbReference>
<gene>
    <name evidence="3" type="ORF">GXP67_33475</name>
</gene>
<name>A0A6C0GST6_9BACT</name>
<dbReference type="InterPro" id="IPR052515">
    <property type="entry name" value="Gfo/Idh/MocA_Oxidoreductase"/>
</dbReference>
<feature type="domain" description="Gfo/Idh/MocA-like oxidoreductase N-terminal" evidence="1">
    <location>
        <begin position="56"/>
        <end position="178"/>
    </location>
</feature>
<dbReference type="InterPro" id="IPR004104">
    <property type="entry name" value="Gfo/Idh/MocA-like_OxRdtase_C"/>
</dbReference>
<reference evidence="3 4" key="1">
    <citation type="submission" date="2020-01" db="EMBL/GenBank/DDBJ databases">
        <authorList>
            <person name="Kim M.K."/>
        </authorList>
    </citation>
    <scope>NUCLEOTIDE SEQUENCE [LARGE SCALE GENOMIC DNA]</scope>
    <source>
        <strain evidence="3 4">172606-1</strain>
    </source>
</reference>
<feature type="domain" description="Gfo/Idh/MocA-like oxidoreductase C-terminal" evidence="2">
    <location>
        <begin position="191"/>
        <end position="388"/>
    </location>
</feature>
<dbReference type="RefSeq" id="WP_162447155.1">
    <property type="nucleotide sequence ID" value="NZ_CP048222.1"/>
</dbReference>
<dbReference type="AlphaFoldDB" id="A0A6C0GST6"/>
<dbReference type="InterPro" id="IPR008354">
    <property type="entry name" value="Glc-Fru_OxRdtase_bac"/>
</dbReference>
<dbReference type="Gene3D" id="3.30.360.10">
    <property type="entry name" value="Dihydrodipicolinate Reductase, domain 2"/>
    <property type="match status" value="1"/>
</dbReference>
<evidence type="ECO:0000259" key="2">
    <source>
        <dbReference type="Pfam" id="PF02894"/>
    </source>
</evidence>
<dbReference type="Proteomes" id="UP000480178">
    <property type="component" value="Chromosome"/>
</dbReference>
<dbReference type="SUPFAM" id="SSF55347">
    <property type="entry name" value="Glyceraldehyde-3-phosphate dehydrogenase-like, C-terminal domain"/>
    <property type="match status" value="1"/>
</dbReference>
<dbReference type="InterPro" id="IPR006311">
    <property type="entry name" value="TAT_signal"/>
</dbReference>
<evidence type="ECO:0000259" key="1">
    <source>
        <dbReference type="Pfam" id="PF01408"/>
    </source>
</evidence>
<accession>A0A6C0GST6</accession>
<dbReference type="PANTHER" id="PTHR43249">
    <property type="entry name" value="UDP-N-ACETYL-2-AMINO-2-DEOXY-D-GLUCURONATE OXIDASE"/>
    <property type="match status" value="1"/>
</dbReference>
<dbReference type="InterPro" id="IPR019546">
    <property type="entry name" value="TAT_signal_bac_arc"/>
</dbReference>
<dbReference type="InterPro" id="IPR036291">
    <property type="entry name" value="NAD(P)-bd_dom_sf"/>
</dbReference>
<dbReference type="EMBL" id="CP048222">
    <property type="protein sequence ID" value="QHT71215.1"/>
    <property type="molecule type" value="Genomic_DNA"/>
</dbReference>
<dbReference type="KEGG" id="rhoz:GXP67_33475"/>